<dbReference type="Proteomes" id="UP001476247">
    <property type="component" value="Unassembled WGS sequence"/>
</dbReference>
<accession>A0ABP9XR95</accession>
<gene>
    <name evidence="1" type="ORF">HPULCUR_002316</name>
</gene>
<name>A0ABP9XR95_9FUNG</name>
<sequence>MGIQSKWKPSEDLMSKLALSHSKIIDLVVPFIADACFLVSSYTAAQTDWPGGSWSDIVYAPRAKPTIGTDAPLDSYSAAQTKWADGSESDTVYASQVIYIPPVLIESQYYVNEDLVFFGTTA</sequence>
<proteinExistence type="predicted"/>
<organism evidence="1 2">
    <name type="scientific">Helicostylum pulchrum</name>
    <dbReference type="NCBI Taxonomy" id="562976"/>
    <lineage>
        <taxon>Eukaryota</taxon>
        <taxon>Fungi</taxon>
        <taxon>Fungi incertae sedis</taxon>
        <taxon>Mucoromycota</taxon>
        <taxon>Mucoromycotina</taxon>
        <taxon>Mucoromycetes</taxon>
        <taxon>Mucorales</taxon>
        <taxon>Mucorineae</taxon>
        <taxon>Mucoraceae</taxon>
        <taxon>Helicostylum</taxon>
    </lineage>
</organism>
<protein>
    <submittedName>
        <fullName evidence="1">Uncharacterized protein</fullName>
    </submittedName>
</protein>
<reference evidence="1 2" key="1">
    <citation type="submission" date="2024-04" db="EMBL/GenBank/DDBJ databases">
        <title>genome sequences of Mucor flavus KT1a and Helicostylum pulchrum KT1b strains isolation_sourced from the surface of a dry-aged beef.</title>
        <authorList>
            <person name="Toyotome T."/>
            <person name="Hosono M."/>
            <person name="Torimaru M."/>
            <person name="Fukuda K."/>
            <person name="Mikami N."/>
        </authorList>
    </citation>
    <scope>NUCLEOTIDE SEQUENCE [LARGE SCALE GENOMIC DNA]</scope>
    <source>
        <strain evidence="1 2">KT1b</strain>
    </source>
</reference>
<evidence type="ECO:0000313" key="2">
    <source>
        <dbReference type="Proteomes" id="UP001476247"/>
    </source>
</evidence>
<dbReference type="EMBL" id="BAABUJ010000007">
    <property type="protein sequence ID" value="GAA5796938.1"/>
    <property type="molecule type" value="Genomic_DNA"/>
</dbReference>
<comment type="caution">
    <text evidence="1">The sequence shown here is derived from an EMBL/GenBank/DDBJ whole genome shotgun (WGS) entry which is preliminary data.</text>
</comment>
<evidence type="ECO:0000313" key="1">
    <source>
        <dbReference type="EMBL" id="GAA5796938.1"/>
    </source>
</evidence>
<keyword evidence="2" id="KW-1185">Reference proteome</keyword>